<dbReference type="EMBL" id="MUIO01000100">
    <property type="protein sequence ID" value="ORC56496.1"/>
    <property type="molecule type" value="Genomic_DNA"/>
</dbReference>
<dbReference type="STRING" id="1958950.BZK31_22915"/>
<evidence type="ECO:0000313" key="1">
    <source>
        <dbReference type="EMBL" id="ORC56496.1"/>
    </source>
</evidence>
<evidence type="ECO:0000313" key="2">
    <source>
        <dbReference type="Proteomes" id="UP000192815"/>
    </source>
</evidence>
<organism evidence="1 2">
    <name type="scientific">Pseudomonas floridensis</name>
    <dbReference type="NCBI Taxonomy" id="1958950"/>
    <lineage>
        <taxon>Bacteria</taxon>
        <taxon>Pseudomonadati</taxon>
        <taxon>Pseudomonadota</taxon>
        <taxon>Gammaproteobacteria</taxon>
        <taxon>Pseudomonadales</taxon>
        <taxon>Pseudomonadaceae</taxon>
        <taxon>Pseudomonas</taxon>
    </lineage>
</organism>
<gene>
    <name evidence="1" type="ORF">BZK31_22915</name>
</gene>
<comment type="caution">
    <text evidence="1">The sequence shown here is derived from an EMBL/GenBank/DDBJ whole genome shotgun (WGS) entry which is preliminary data.</text>
</comment>
<reference evidence="2" key="1">
    <citation type="submission" date="2017-02" db="EMBL/GenBank/DDBJ databases">
        <title>Pseudomonas floridae sp. nov., a novel pathogenic bacterial species isolated from tomato.</title>
        <authorList>
            <person name="Timilsina S."/>
            <person name="Vallad G.E."/>
            <person name="Jones J.B."/>
        </authorList>
    </citation>
    <scope>NUCLEOTIDE SEQUENCE [LARGE SCALE GENOMIC DNA]</scope>
    <source>
        <strain evidence="2">GEV388</strain>
    </source>
</reference>
<protein>
    <submittedName>
        <fullName evidence="1">Protein GbcA</fullName>
    </submittedName>
</protein>
<accession>A0A1X0N0Z1</accession>
<sequence length="62" mass="7100">MLRILLNARHGHLSINDIHVLTATSPKGQGLSRRERIRPCRPWIRFAPRPPPHSPLKVIKHG</sequence>
<dbReference type="AlphaFoldDB" id="A0A1X0N0Z1"/>
<dbReference type="Proteomes" id="UP000192815">
    <property type="component" value="Unassembled WGS sequence"/>
</dbReference>
<keyword evidence="2" id="KW-1185">Reference proteome</keyword>
<proteinExistence type="predicted"/>
<name>A0A1X0N0Z1_9PSED</name>